<evidence type="ECO:0008006" key="4">
    <source>
        <dbReference type="Google" id="ProtNLM"/>
    </source>
</evidence>
<dbReference type="AlphaFoldDB" id="A0AA85AI14"/>
<feature type="transmembrane region" description="Helical" evidence="1">
    <location>
        <begin position="243"/>
        <end position="267"/>
    </location>
</feature>
<organism evidence="2 3">
    <name type="scientific">Schistosoma margrebowiei</name>
    <dbReference type="NCBI Taxonomy" id="48269"/>
    <lineage>
        <taxon>Eukaryota</taxon>
        <taxon>Metazoa</taxon>
        <taxon>Spiralia</taxon>
        <taxon>Lophotrochozoa</taxon>
        <taxon>Platyhelminthes</taxon>
        <taxon>Trematoda</taxon>
        <taxon>Digenea</taxon>
        <taxon>Strigeidida</taxon>
        <taxon>Schistosomatoidea</taxon>
        <taxon>Schistosomatidae</taxon>
        <taxon>Schistosoma</taxon>
    </lineage>
</organism>
<evidence type="ECO:0000256" key="1">
    <source>
        <dbReference type="SAM" id="Phobius"/>
    </source>
</evidence>
<dbReference type="Proteomes" id="UP000050790">
    <property type="component" value="Unassembled WGS sequence"/>
</dbReference>
<reference evidence="3" key="1">
    <citation type="submission" date="2023-11" db="UniProtKB">
        <authorList>
            <consortium name="WormBaseParasite"/>
        </authorList>
    </citation>
    <scope>IDENTIFICATION</scope>
</reference>
<dbReference type="WBParaSite" id="SMRG1_86370.2">
    <property type="protein sequence ID" value="SMRG1_86370.2"/>
    <property type="gene ID" value="SMRG1_86370"/>
</dbReference>
<accession>A0AA85AI14</accession>
<name>A0AA85AI14_9TREM</name>
<keyword evidence="1" id="KW-0812">Transmembrane</keyword>
<proteinExistence type="predicted"/>
<evidence type="ECO:0000313" key="3">
    <source>
        <dbReference type="WBParaSite" id="SMRG1_86370.2"/>
    </source>
</evidence>
<sequence length="275" mass="31607">MRQSFATGQFILLYLIIVLIYKFFDCHDICKIPEKVIFEDDENKYSHHYYYSQTIRSHQPLPVVKGRFESLVDDKEINATFPFTFYGTTVTKFEIDSYGHEFDITTMIHSNGMISFYYNNLPKVIGENRKLSSIEASAVCEDCPKHNSNKACQDATTSNTTCLWCETANMCITSNDKDLHEFKVNGCKNKSSTVNVATKPTTLATTETDLGNELKKTSPSTESHLNMTTDTTEHMEETKTLQYVYIVVPLVISFLILCIGCSIWLWFYRRNRVHP</sequence>
<feature type="transmembrane region" description="Helical" evidence="1">
    <location>
        <begin position="6"/>
        <end position="24"/>
    </location>
</feature>
<evidence type="ECO:0000313" key="2">
    <source>
        <dbReference type="Proteomes" id="UP000050790"/>
    </source>
</evidence>
<keyword evidence="1" id="KW-0472">Membrane</keyword>
<keyword evidence="1" id="KW-1133">Transmembrane helix</keyword>
<protein>
    <recommendedName>
        <fullName evidence="4">PSI domain-containing protein</fullName>
    </recommendedName>
</protein>